<feature type="region of interest" description="Disordered" evidence="1">
    <location>
        <begin position="108"/>
        <end position="175"/>
    </location>
</feature>
<name>A0A0N8H569_9HYPO</name>
<gene>
    <name evidence="3" type="ORF">AK830_g11235</name>
</gene>
<evidence type="ECO:0000313" key="4">
    <source>
        <dbReference type="Proteomes" id="UP000050424"/>
    </source>
</evidence>
<dbReference type="AlphaFoldDB" id="A0A0N8H569"/>
<keyword evidence="2" id="KW-0472">Membrane</keyword>
<accession>A0A0N8H569</accession>
<evidence type="ECO:0008006" key="5">
    <source>
        <dbReference type="Google" id="ProtNLM"/>
    </source>
</evidence>
<comment type="caution">
    <text evidence="3">The sequence shown here is derived from an EMBL/GenBank/DDBJ whole genome shotgun (WGS) entry which is preliminary data.</text>
</comment>
<dbReference type="OrthoDB" id="4900393at2759"/>
<sequence>MASTTDEPLPHSLAIRQEVHVITQTLSWAHTTFTTHVTLGGEPTDTTQATDHHESAAGLSDAQIGAIVGSVVGTFVLAVVILCCCCQRRPRPVRHDSQRSYASYSSSYVEDFPEPSPPKGHWRRTPQPRFQSMPQPSPVQWPPPVAERVPGGPKFPTYRANPIPNPRTPNVRHVG</sequence>
<evidence type="ECO:0000256" key="2">
    <source>
        <dbReference type="SAM" id="Phobius"/>
    </source>
</evidence>
<proteinExistence type="predicted"/>
<feature type="compositionally biased region" description="Pro residues" evidence="1">
    <location>
        <begin position="135"/>
        <end position="145"/>
    </location>
</feature>
<dbReference type="Proteomes" id="UP000050424">
    <property type="component" value="Unassembled WGS sequence"/>
</dbReference>
<evidence type="ECO:0000256" key="1">
    <source>
        <dbReference type="SAM" id="MobiDB-lite"/>
    </source>
</evidence>
<keyword evidence="2" id="KW-0812">Transmembrane</keyword>
<dbReference type="EMBL" id="LKCW01000258">
    <property type="protein sequence ID" value="KPM35340.1"/>
    <property type="molecule type" value="Genomic_DNA"/>
</dbReference>
<organism evidence="3 4">
    <name type="scientific">Neonectria ditissima</name>
    <dbReference type="NCBI Taxonomy" id="78410"/>
    <lineage>
        <taxon>Eukaryota</taxon>
        <taxon>Fungi</taxon>
        <taxon>Dikarya</taxon>
        <taxon>Ascomycota</taxon>
        <taxon>Pezizomycotina</taxon>
        <taxon>Sordariomycetes</taxon>
        <taxon>Hypocreomycetidae</taxon>
        <taxon>Hypocreales</taxon>
        <taxon>Nectriaceae</taxon>
        <taxon>Neonectria</taxon>
    </lineage>
</organism>
<keyword evidence="4" id="KW-1185">Reference proteome</keyword>
<keyword evidence="2" id="KW-1133">Transmembrane helix</keyword>
<reference evidence="3 4" key="1">
    <citation type="submission" date="2015-09" db="EMBL/GenBank/DDBJ databases">
        <title>Draft genome of a European isolate of the apple canker pathogen Neonectria ditissima.</title>
        <authorList>
            <person name="Gomez-Cortecero A."/>
            <person name="Harrison R.J."/>
            <person name="Armitage A.D."/>
        </authorList>
    </citation>
    <scope>NUCLEOTIDE SEQUENCE [LARGE SCALE GENOMIC DNA]</scope>
    <source>
        <strain evidence="3 4">R09/05</strain>
    </source>
</reference>
<evidence type="ECO:0000313" key="3">
    <source>
        <dbReference type="EMBL" id="KPM35340.1"/>
    </source>
</evidence>
<feature type="transmembrane region" description="Helical" evidence="2">
    <location>
        <begin position="64"/>
        <end position="85"/>
    </location>
</feature>
<protein>
    <recommendedName>
        <fullName evidence="5">Mid2 domain-containing protein</fullName>
    </recommendedName>
</protein>